<feature type="chain" id="PRO_5031663461" description="LPS-assembly protein LptD" evidence="1">
    <location>
        <begin position="26"/>
        <end position="760"/>
    </location>
</feature>
<comment type="subunit">
    <text evidence="1">Component of the lipopolysaccharide transport and assembly complex.</text>
</comment>
<dbReference type="AlphaFoldDB" id="A0A7W6NZW3"/>
<comment type="similarity">
    <text evidence="1">Belongs to the LptD family.</text>
</comment>
<protein>
    <recommendedName>
        <fullName evidence="1">LPS-assembly protein LptD</fullName>
    </recommendedName>
</protein>
<evidence type="ECO:0000256" key="1">
    <source>
        <dbReference type="HAMAP-Rule" id="MF_01411"/>
    </source>
</evidence>
<gene>
    <name evidence="1" type="primary">lptD</name>
    <name evidence="3" type="ORF">GGQ66_001237</name>
</gene>
<keyword evidence="4" id="KW-1185">Reference proteome</keyword>
<dbReference type="Proteomes" id="UP000584824">
    <property type="component" value="Unassembled WGS sequence"/>
</dbReference>
<comment type="caution">
    <text evidence="3">The sequence shown here is derived from an EMBL/GenBank/DDBJ whole genome shotgun (WGS) entry which is preliminary data.</text>
</comment>
<keyword evidence="1" id="KW-0732">Signal</keyword>
<keyword evidence="1" id="KW-0472">Membrane</keyword>
<dbReference type="HAMAP" id="MF_01411">
    <property type="entry name" value="LPS_assembly_LptD"/>
    <property type="match status" value="1"/>
</dbReference>
<dbReference type="PANTHER" id="PTHR30189:SF1">
    <property type="entry name" value="LPS-ASSEMBLY PROTEIN LPTD"/>
    <property type="match status" value="1"/>
</dbReference>
<name>A0A7W6NZW3_9HYPH</name>
<dbReference type="GO" id="GO:0009279">
    <property type="term" value="C:cell outer membrane"/>
    <property type="evidence" value="ECO:0007669"/>
    <property type="project" value="UniProtKB-SubCell"/>
</dbReference>
<dbReference type="EMBL" id="JACIDU010000004">
    <property type="protein sequence ID" value="MBB4102694.1"/>
    <property type="molecule type" value="Genomic_DNA"/>
</dbReference>
<feature type="domain" description="LptD C-terminal" evidence="2">
    <location>
        <begin position="292"/>
        <end position="685"/>
    </location>
</feature>
<dbReference type="GO" id="GO:0015920">
    <property type="term" value="P:lipopolysaccharide transport"/>
    <property type="evidence" value="ECO:0007669"/>
    <property type="project" value="InterPro"/>
</dbReference>
<dbReference type="Gene3D" id="2.60.450.10">
    <property type="entry name" value="Lipopolysaccharide (LPS) transport protein A like domain"/>
    <property type="match status" value="1"/>
</dbReference>
<evidence type="ECO:0000259" key="2">
    <source>
        <dbReference type="Pfam" id="PF04453"/>
    </source>
</evidence>
<dbReference type="Pfam" id="PF04453">
    <property type="entry name" value="LptD"/>
    <property type="match status" value="1"/>
</dbReference>
<comment type="subcellular location">
    <subcellularLocation>
        <location evidence="1">Cell outer membrane</location>
    </subcellularLocation>
</comment>
<comment type="caution">
    <text evidence="1">Lacks conserved residue(s) required for the propagation of feature annotation.</text>
</comment>
<dbReference type="GO" id="GO:1990351">
    <property type="term" value="C:transporter complex"/>
    <property type="evidence" value="ECO:0007669"/>
    <property type="project" value="TreeGrafter"/>
</dbReference>
<comment type="function">
    <text evidence="1">Involved in the assembly of lipopolysaccharide (LPS) at the surface of the outer membrane.</text>
</comment>
<accession>A0A7W6NZW3</accession>
<organism evidence="3 4">
    <name type="scientific">Allorhizobium borbori</name>
    <dbReference type="NCBI Taxonomy" id="485907"/>
    <lineage>
        <taxon>Bacteria</taxon>
        <taxon>Pseudomonadati</taxon>
        <taxon>Pseudomonadota</taxon>
        <taxon>Alphaproteobacteria</taxon>
        <taxon>Hyphomicrobiales</taxon>
        <taxon>Rhizobiaceae</taxon>
        <taxon>Rhizobium/Agrobacterium group</taxon>
        <taxon>Allorhizobium</taxon>
    </lineage>
</organism>
<reference evidence="3 4" key="1">
    <citation type="submission" date="2020-08" db="EMBL/GenBank/DDBJ databases">
        <title>Genomic Encyclopedia of Type Strains, Phase IV (KMG-IV): sequencing the most valuable type-strain genomes for metagenomic binning, comparative biology and taxonomic classification.</title>
        <authorList>
            <person name="Goeker M."/>
        </authorList>
    </citation>
    <scope>NUCLEOTIDE SEQUENCE [LARGE SCALE GENOMIC DNA]</scope>
    <source>
        <strain evidence="3 4">DSM 26385</strain>
    </source>
</reference>
<evidence type="ECO:0000313" key="3">
    <source>
        <dbReference type="EMBL" id="MBB4102694.1"/>
    </source>
</evidence>
<sequence length="760" mass="83330" precursor="true">MRMARLMSGAALCSYLLVASGAALAQDVKSGEKLLLSADEVVYNRDAEIVTATGAVQIHYNGYRMVAQRVDYNQKTGRVSASGHIEMVEPDGNRVYAENLDVTDNFANGFLNSLRVETTDNTRIAAESGERIDADTMVLNNGTYTACLPCATNPQRAPLWQVKAERVIQNGKEQTIRLEKARIEVFGVPIAFVPVLEVPDQTVKRKSGFLFPRMSMTENLGFGASIPYYWAFSNTADATFTVTGYSTQGALLEGEVRQRFDMGEHTFRVAGISQLNKDQFTANTSDSEKDLRVLASSKADFHINPRWAFGWDAMVQSDNNFARTYDIQGLNQTVHTNQAYLTGIGKRNYFDVRGYYFDVQDADTKNTAEKQQAIAAPVIDYHYVAPEAVAGGELSANVNFTNISRTDADINAALSKNGYRGLSGVNARLTSEVEWKRTYATPQGLLFTPILAARGDLHGLDVNAPVGYTGSFENDGFATRYMLTAGLEARYPLLVATGYGSHIFEPIAQIFARPNEVNAGGLPNEDAQSFVFDATNLFDRDKFSGYDRIEGGTRANVGFRYTGSLDNGFTLKAIAGQSYQIAGLNSFATDDLVNAGANSGLEDNVSDYVAMAGLDMPNGISLSGSVRIDKDDYDLNRADTTVAYTARALQTSLTYTRINAQPEYGDKNDNDIIQNSTSVRLNDNWSVFGAVTWDINADVLTRRGLGFSYTDECMIFSMAFTDTRDVGNEKANDWSIGARLSFRTLGDVDLGADTFDTFTE</sequence>
<feature type="signal peptide" evidence="1">
    <location>
        <begin position="1"/>
        <end position="25"/>
    </location>
</feature>
<dbReference type="InterPro" id="IPR020889">
    <property type="entry name" value="LipoPS_assembly_LptD"/>
</dbReference>
<keyword evidence="1" id="KW-0998">Cell outer membrane</keyword>
<dbReference type="GO" id="GO:0043165">
    <property type="term" value="P:Gram-negative-bacterium-type cell outer membrane assembly"/>
    <property type="evidence" value="ECO:0007669"/>
    <property type="project" value="UniProtKB-UniRule"/>
</dbReference>
<dbReference type="InterPro" id="IPR007543">
    <property type="entry name" value="LptD_C"/>
</dbReference>
<proteinExistence type="inferred from homology"/>
<dbReference type="PANTHER" id="PTHR30189">
    <property type="entry name" value="LPS-ASSEMBLY PROTEIN"/>
    <property type="match status" value="1"/>
</dbReference>
<dbReference type="InterPro" id="IPR050218">
    <property type="entry name" value="LptD"/>
</dbReference>
<evidence type="ECO:0000313" key="4">
    <source>
        <dbReference type="Proteomes" id="UP000584824"/>
    </source>
</evidence>